<keyword evidence="3" id="KW-1185">Reference proteome</keyword>
<gene>
    <name evidence="2" type="ORF">BCR39DRAFT_289452</name>
</gene>
<feature type="compositionally biased region" description="Polar residues" evidence="1">
    <location>
        <begin position="57"/>
        <end position="93"/>
    </location>
</feature>
<dbReference type="EMBL" id="MCFC01000058">
    <property type="protein sequence ID" value="ORY25330.1"/>
    <property type="molecule type" value="Genomic_DNA"/>
</dbReference>
<dbReference type="Proteomes" id="UP000193986">
    <property type="component" value="Unassembled WGS sequence"/>
</dbReference>
<sequence length="326" mass="33260">MPLLPNLADIKGFASSFNPLNAFSSPESTTTTPTPTSPSTPTPASHTASAVAGPGPSTLSIGTRSSSLAPAFQASSHLGPTRPSISMDNSSVDSLEGLPGRRKSSTSVMIASPEVIGRGERSLAGTSRVGKNVKADGTAASASSGVGTAERRRRRVPLDTYIIVKPPPTSSKHPLNLQIQLVVKSGGTNRERSHSAMSFRSSTTSTPSASPTHSPVDLPNPAPGGGGAVVDLSSNSDDTRSDSPNEDDGGGSGLQRAVSLKSSVSQRSASVSTLASNDTAGSFGGGTRKRVEPMFNLAVHNVMHPTTVTDAATDFKVAKVSLSLAF</sequence>
<evidence type="ECO:0000313" key="2">
    <source>
        <dbReference type="EMBL" id="ORY25330.1"/>
    </source>
</evidence>
<reference evidence="2 3" key="1">
    <citation type="submission" date="2016-07" db="EMBL/GenBank/DDBJ databases">
        <title>Pervasive Adenine N6-methylation of Active Genes in Fungi.</title>
        <authorList>
            <consortium name="DOE Joint Genome Institute"/>
            <person name="Mondo S.J."/>
            <person name="Dannebaum R.O."/>
            <person name="Kuo R.C."/>
            <person name="Labutti K."/>
            <person name="Haridas S."/>
            <person name="Kuo A."/>
            <person name="Salamov A."/>
            <person name="Ahrendt S.R."/>
            <person name="Lipzen A."/>
            <person name="Sullivan W."/>
            <person name="Andreopoulos W.B."/>
            <person name="Clum A."/>
            <person name="Lindquist E."/>
            <person name="Daum C."/>
            <person name="Ramamoorthy G.K."/>
            <person name="Gryganskyi A."/>
            <person name="Culley D."/>
            <person name="Magnuson J.K."/>
            <person name="James T.Y."/>
            <person name="O'Malley M.A."/>
            <person name="Stajich J.E."/>
            <person name="Spatafora J.W."/>
            <person name="Visel A."/>
            <person name="Grigoriev I.V."/>
        </authorList>
    </citation>
    <scope>NUCLEOTIDE SEQUENCE [LARGE SCALE GENOMIC DNA]</scope>
    <source>
        <strain evidence="2 3">68-887.2</strain>
    </source>
</reference>
<feature type="region of interest" description="Disordered" evidence="1">
    <location>
        <begin position="186"/>
        <end position="289"/>
    </location>
</feature>
<dbReference type="InParanoid" id="A0A1Y2ASQ6"/>
<feature type="compositionally biased region" description="Low complexity" evidence="1">
    <location>
        <begin position="201"/>
        <end position="215"/>
    </location>
</feature>
<protein>
    <submittedName>
        <fullName evidence="2">Uncharacterized protein</fullName>
    </submittedName>
</protein>
<evidence type="ECO:0000313" key="3">
    <source>
        <dbReference type="Proteomes" id="UP000193986"/>
    </source>
</evidence>
<feature type="region of interest" description="Disordered" evidence="1">
    <location>
        <begin position="18"/>
        <end position="153"/>
    </location>
</feature>
<feature type="compositionally biased region" description="Low complexity" evidence="1">
    <location>
        <begin position="24"/>
        <end position="34"/>
    </location>
</feature>
<dbReference type="OrthoDB" id="2590746at2759"/>
<feature type="compositionally biased region" description="Low complexity" evidence="1">
    <location>
        <begin position="135"/>
        <end position="148"/>
    </location>
</feature>
<name>A0A1Y2ASQ6_9TREE</name>
<comment type="caution">
    <text evidence="2">The sequence shown here is derived from an EMBL/GenBank/DDBJ whole genome shotgun (WGS) entry which is preliminary data.</text>
</comment>
<feature type="compositionally biased region" description="Low complexity" evidence="1">
    <location>
        <begin position="258"/>
        <end position="272"/>
    </location>
</feature>
<proteinExistence type="predicted"/>
<dbReference type="AlphaFoldDB" id="A0A1Y2ASQ6"/>
<organism evidence="2 3">
    <name type="scientific">Naematelia encephala</name>
    <dbReference type="NCBI Taxonomy" id="71784"/>
    <lineage>
        <taxon>Eukaryota</taxon>
        <taxon>Fungi</taxon>
        <taxon>Dikarya</taxon>
        <taxon>Basidiomycota</taxon>
        <taxon>Agaricomycotina</taxon>
        <taxon>Tremellomycetes</taxon>
        <taxon>Tremellales</taxon>
        <taxon>Naemateliaceae</taxon>
        <taxon>Naematelia</taxon>
    </lineage>
</organism>
<evidence type="ECO:0000256" key="1">
    <source>
        <dbReference type="SAM" id="MobiDB-lite"/>
    </source>
</evidence>
<accession>A0A1Y2ASQ6</accession>